<comment type="subcellular location">
    <subcellularLocation>
        <location evidence="7">Cell inner membrane</location>
        <topology evidence="7">Single-pass type II membrane protein</topology>
    </subcellularLocation>
    <text evidence="7">Localizes to the division septum.</text>
</comment>
<dbReference type="Pfam" id="PF03799">
    <property type="entry name" value="FtsQ_DivIB_C"/>
    <property type="match status" value="1"/>
</dbReference>
<dbReference type="AlphaFoldDB" id="A3K0I4"/>
<evidence type="ECO:0000256" key="7">
    <source>
        <dbReference type="HAMAP-Rule" id="MF_00911"/>
    </source>
</evidence>
<dbReference type="Proteomes" id="UP000005713">
    <property type="component" value="Unassembled WGS sequence"/>
</dbReference>
<keyword evidence="10" id="KW-1185">Reference proteome</keyword>
<evidence type="ECO:0000256" key="3">
    <source>
        <dbReference type="ARBA" id="ARBA00022618"/>
    </source>
</evidence>
<dbReference type="PANTHER" id="PTHR35851:SF1">
    <property type="entry name" value="CELL DIVISION PROTEIN FTSQ"/>
    <property type="match status" value="1"/>
</dbReference>
<keyword evidence="6 7" id="KW-0131">Cell cycle</keyword>
<accession>A3K0I4</accession>
<keyword evidence="4 7" id="KW-0812">Transmembrane</keyword>
<dbReference type="GO" id="GO:0043093">
    <property type="term" value="P:FtsZ-dependent cytokinesis"/>
    <property type="evidence" value="ECO:0007669"/>
    <property type="project" value="UniProtKB-UniRule"/>
</dbReference>
<keyword evidence="2 7" id="KW-0997">Cell inner membrane</keyword>
<dbReference type="OrthoDB" id="9783091at2"/>
<dbReference type="InterPro" id="IPR005548">
    <property type="entry name" value="Cell_div_FtsQ/DivIB_C"/>
</dbReference>
<comment type="function">
    <text evidence="7">Essential cell division protein.</text>
</comment>
<comment type="caution">
    <text evidence="9">The sequence shown here is derived from an EMBL/GenBank/DDBJ whole genome shotgun (WGS) entry which is preliminary data.</text>
</comment>
<dbReference type="GO" id="GO:0005886">
    <property type="term" value="C:plasma membrane"/>
    <property type="evidence" value="ECO:0007669"/>
    <property type="project" value="UniProtKB-SubCell"/>
</dbReference>
<gene>
    <name evidence="7" type="primary">ftsQ</name>
    <name evidence="9" type="ORF">SSE37_23694</name>
</gene>
<evidence type="ECO:0000259" key="8">
    <source>
        <dbReference type="Pfam" id="PF03799"/>
    </source>
</evidence>
<keyword evidence="7" id="KW-0472">Membrane</keyword>
<keyword evidence="3 7" id="KW-0132">Cell division</keyword>
<evidence type="ECO:0000313" key="10">
    <source>
        <dbReference type="Proteomes" id="UP000005713"/>
    </source>
</evidence>
<sequence>MRQINVPETDTGMARLDPRMSRMKYRLERLMLTPLFRFSLRVVLPFALAFGGVTAWFSVEANRMAFTLMVADVQAAVQNRPEFQVKLMAIDGATDAVAEAIRAELALNLPMSSFDMDLDEMQLKAGALDAVRKVDLRIRQGGVLQIDVIERVPAVLWRGPEGLVMLDETGMTVGPAASRAEHVDLPVIAGEAAEEAVPEALRLWAVAGPLKERLRGFERMGARRWDVVLDRDQRIMLPDKGAVQAFERVIAMAMAPQVDLLARDLVAVDLRLPRRPTIRMTEHATQEMWRIKLIEAGQQ</sequence>
<dbReference type="GO" id="GO:0032153">
    <property type="term" value="C:cell division site"/>
    <property type="evidence" value="ECO:0007669"/>
    <property type="project" value="UniProtKB-UniRule"/>
</dbReference>
<evidence type="ECO:0000313" key="9">
    <source>
        <dbReference type="EMBL" id="EBA09299.1"/>
    </source>
</evidence>
<evidence type="ECO:0000256" key="5">
    <source>
        <dbReference type="ARBA" id="ARBA00022989"/>
    </source>
</evidence>
<dbReference type="HAMAP" id="MF_00911">
    <property type="entry name" value="FtsQ_subfam"/>
    <property type="match status" value="1"/>
</dbReference>
<dbReference type="Gene3D" id="3.40.50.11690">
    <property type="entry name" value="Cell division protein FtsQ/DivIB"/>
    <property type="match status" value="1"/>
</dbReference>
<evidence type="ECO:0000256" key="2">
    <source>
        <dbReference type="ARBA" id="ARBA00022519"/>
    </source>
</evidence>
<protein>
    <recommendedName>
        <fullName evidence="7">Cell division protein FtsQ</fullName>
    </recommendedName>
</protein>
<feature type="domain" description="Cell division protein FtsQ/DivIB C-terminal" evidence="8">
    <location>
        <begin position="156"/>
        <end position="271"/>
    </location>
</feature>
<evidence type="ECO:0000256" key="6">
    <source>
        <dbReference type="ARBA" id="ARBA00023306"/>
    </source>
</evidence>
<evidence type="ECO:0000256" key="4">
    <source>
        <dbReference type="ARBA" id="ARBA00022692"/>
    </source>
</evidence>
<comment type="similarity">
    <text evidence="7">Belongs to the FtsQ/DivIB family. FtsQ subfamily.</text>
</comment>
<dbReference type="InterPro" id="IPR026579">
    <property type="entry name" value="FtsQ"/>
</dbReference>
<keyword evidence="5 7" id="KW-1133">Transmembrane helix</keyword>
<name>A3K0I4_SAGS3</name>
<dbReference type="PANTHER" id="PTHR35851">
    <property type="entry name" value="CELL DIVISION PROTEIN FTSQ"/>
    <property type="match status" value="1"/>
</dbReference>
<dbReference type="InterPro" id="IPR045335">
    <property type="entry name" value="FtsQ_C_sf"/>
</dbReference>
<dbReference type="EMBL" id="AAYA01000003">
    <property type="protein sequence ID" value="EBA09299.1"/>
    <property type="molecule type" value="Genomic_DNA"/>
</dbReference>
<reference evidence="9 10" key="1">
    <citation type="submission" date="2006-06" db="EMBL/GenBank/DDBJ databases">
        <authorList>
            <person name="Moran M.A."/>
            <person name="Ferriera S."/>
            <person name="Johnson J."/>
            <person name="Kravitz S."/>
            <person name="Beeson K."/>
            <person name="Sutton G."/>
            <person name="Rogers Y.-H."/>
            <person name="Friedman R."/>
            <person name="Frazier M."/>
            <person name="Venter J.C."/>
        </authorList>
    </citation>
    <scope>NUCLEOTIDE SEQUENCE [LARGE SCALE GENOMIC DNA]</scope>
    <source>
        <strain evidence="9 10">E-37</strain>
    </source>
</reference>
<proteinExistence type="inferred from homology"/>
<organism evidence="9 10">
    <name type="scientific">Sagittula stellata (strain ATCC 700073 / DSM 11524 / E-37)</name>
    <dbReference type="NCBI Taxonomy" id="388399"/>
    <lineage>
        <taxon>Bacteria</taxon>
        <taxon>Pseudomonadati</taxon>
        <taxon>Pseudomonadota</taxon>
        <taxon>Alphaproteobacteria</taxon>
        <taxon>Rhodobacterales</taxon>
        <taxon>Roseobacteraceae</taxon>
        <taxon>Sagittula</taxon>
    </lineage>
</organism>
<dbReference type="RefSeq" id="WP_005856860.1">
    <property type="nucleotide sequence ID" value="NZ_AAYA01000003.1"/>
</dbReference>
<keyword evidence="1 7" id="KW-1003">Cell membrane</keyword>
<dbReference type="GO" id="GO:0090529">
    <property type="term" value="P:cell septum assembly"/>
    <property type="evidence" value="ECO:0007669"/>
    <property type="project" value="InterPro"/>
</dbReference>
<evidence type="ECO:0000256" key="1">
    <source>
        <dbReference type="ARBA" id="ARBA00022475"/>
    </source>
</evidence>
<dbReference type="eggNOG" id="COG1589">
    <property type="taxonomic scope" value="Bacteria"/>
</dbReference>